<feature type="transmembrane region" description="Helical" evidence="1">
    <location>
        <begin position="443"/>
        <end position="466"/>
    </location>
</feature>
<evidence type="ECO:0000313" key="2">
    <source>
        <dbReference type="EMBL" id="RQP25199.1"/>
    </source>
</evidence>
<dbReference type="AlphaFoldDB" id="A0A3N7JWH1"/>
<dbReference type="Proteomes" id="UP000267464">
    <property type="component" value="Unassembled WGS sequence"/>
</dbReference>
<organism evidence="2 3">
    <name type="scientific">Piscinibacter terrae</name>
    <dbReference type="NCBI Taxonomy" id="2496871"/>
    <lineage>
        <taxon>Bacteria</taxon>
        <taxon>Pseudomonadati</taxon>
        <taxon>Pseudomonadota</taxon>
        <taxon>Betaproteobacteria</taxon>
        <taxon>Burkholderiales</taxon>
        <taxon>Sphaerotilaceae</taxon>
        <taxon>Piscinibacter</taxon>
    </lineage>
</organism>
<sequence length="500" mass="53986">MVLASTAMAVKPAGPEPGTFDEALRATPAGTRLGDAGGVVRALKEMGQPQQAEALRRELLTLYIRKLDGTPPEAGLTLGQLIDRGLKRPSSDPELAAAWQRAYQRSVAFEWDDLQSPLPPGLMPYKNQIEPGWLVRSGPGVWTMHGSWETLYLALRLKNTTDEALPLFDMTLSLAGGGSMPALQCSPDPRPADSAWVGQWRLPAGGSKALLCKTEGIAPKALGALPERLSVLVDAARLGGPQPTLVLPDFAQPQVQARLEGALSAARLSDPGEAWLRAWKQVQERPSWRWQASTQAMHAPNLVPPPPTLWERVLALFAPMKFALMCTVGALLVFALVRAMDHLGAPDLVSGLVGIALLAGITMLITGRVHLDSSAQGVVEALSVSFVFGSMAIGVLLLLALHRFLDQEEVSWTQTVVLGWARMLDWRGESGRAEFWGFLAHAAWIWTMANAFFGGLKWLVLALLLPPAAALVLRRLRAIPLSDVLVGSAVVLLWVITLKT</sequence>
<feature type="transmembrane region" description="Helical" evidence="1">
    <location>
        <begin position="313"/>
        <end position="336"/>
    </location>
</feature>
<feature type="transmembrane region" description="Helical" evidence="1">
    <location>
        <begin position="348"/>
        <end position="366"/>
    </location>
</feature>
<gene>
    <name evidence="2" type="ORF">DZC73_10185</name>
</gene>
<keyword evidence="1" id="KW-1133">Transmembrane helix</keyword>
<feature type="transmembrane region" description="Helical" evidence="1">
    <location>
        <begin position="478"/>
        <end position="497"/>
    </location>
</feature>
<dbReference type="EMBL" id="QUSW01000002">
    <property type="protein sequence ID" value="RQP25199.1"/>
    <property type="molecule type" value="Genomic_DNA"/>
</dbReference>
<keyword evidence="3" id="KW-1185">Reference proteome</keyword>
<keyword evidence="1" id="KW-0812">Transmembrane</keyword>
<keyword evidence="1" id="KW-0472">Membrane</keyword>
<reference evidence="2 3" key="1">
    <citation type="submission" date="2018-08" db="EMBL/GenBank/DDBJ databases">
        <authorList>
            <person name="Khan S.A."/>
            <person name="Jeon C.O."/>
            <person name="Chun B.H."/>
            <person name="Jeong S.E."/>
        </authorList>
    </citation>
    <scope>NUCLEOTIDE SEQUENCE [LARGE SCALE GENOMIC DNA]</scope>
    <source>
        <strain evidence="2 3">S-16</strain>
    </source>
</reference>
<comment type="caution">
    <text evidence="2">The sequence shown here is derived from an EMBL/GenBank/DDBJ whole genome shotgun (WGS) entry which is preliminary data.</text>
</comment>
<evidence type="ECO:0000256" key="1">
    <source>
        <dbReference type="SAM" id="Phobius"/>
    </source>
</evidence>
<protein>
    <submittedName>
        <fullName evidence="2">Uncharacterized protein</fullName>
    </submittedName>
</protein>
<proteinExistence type="predicted"/>
<feature type="transmembrane region" description="Helical" evidence="1">
    <location>
        <begin position="378"/>
        <end position="401"/>
    </location>
</feature>
<evidence type="ECO:0000313" key="3">
    <source>
        <dbReference type="Proteomes" id="UP000267464"/>
    </source>
</evidence>
<accession>A0A3N7JWH1</accession>
<reference evidence="2 3" key="2">
    <citation type="submission" date="2018-12" db="EMBL/GenBank/DDBJ databases">
        <title>Rhizobacter gummiphilus sp. nov., a rubber-degrading bacterium isolated from the soil of a botanical garden in Japan.</title>
        <authorList>
            <person name="Shunsuke S.S."/>
        </authorList>
    </citation>
    <scope>NUCLEOTIDE SEQUENCE [LARGE SCALE GENOMIC DNA]</scope>
    <source>
        <strain evidence="2 3">S-16</strain>
    </source>
</reference>
<name>A0A3N7JWH1_9BURK</name>